<comment type="catalytic activity">
    <reaction evidence="7 8">
        <text>L-glutamate + acetyl-CoA = N-acetyl-L-glutamate + CoA + H(+)</text>
        <dbReference type="Rhea" id="RHEA:24292"/>
        <dbReference type="ChEBI" id="CHEBI:15378"/>
        <dbReference type="ChEBI" id="CHEBI:29985"/>
        <dbReference type="ChEBI" id="CHEBI:44337"/>
        <dbReference type="ChEBI" id="CHEBI:57287"/>
        <dbReference type="ChEBI" id="CHEBI:57288"/>
        <dbReference type="EC" id="2.3.1.1"/>
    </reaction>
</comment>
<dbReference type="Pfam" id="PF00696">
    <property type="entry name" value="AA_kinase"/>
    <property type="match status" value="1"/>
</dbReference>
<reference evidence="10 11" key="1">
    <citation type="submission" date="2016-12" db="EMBL/GenBank/DDBJ databases">
        <title>Thioflexothrix psekupsii D3 genome sequencing and assembly.</title>
        <authorList>
            <person name="Fomenkov A."/>
            <person name="Vincze T."/>
            <person name="Grabovich M."/>
            <person name="Anton B.P."/>
            <person name="Dubinina G."/>
            <person name="Orlova M."/>
            <person name="Belousova E."/>
            <person name="Roberts R.J."/>
        </authorList>
    </citation>
    <scope>NUCLEOTIDE SEQUENCE [LARGE SCALE GENOMIC DNA]</scope>
    <source>
        <strain evidence="10">D3</strain>
    </source>
</reference>
<evidence type="ECO:0000256" key="3">
    <source>
        <dbReference type="ARBA" id="ARBA00022571"/>
    </source>
</evidence>
<protein>
    <recommendedName>
        <fullName evidence="8">Amino-acid acetyltransferase</fullName>
        <ecNumber evidence="8">2.3.1.1</ecNumber>
    </recommendedName>
    <alternativeName>
        <fullName evidence="8">N-acetylglutamate synthase</fullName>
        <shortName evidence="8">AGS</shortName>
        <shortName evidence="8">NAGS</shortName>
    </alternativeName>
</protein>
<dbReference type="PANTHER" id="PTHR30602:SF12">
    <property type="entry name" value="AMINO-ACID ACETYLTRANSFERASE NAGS1, CHLOROPLASTIC-RELATED"/>
    <property type="match status" value="1"/>
</dbReference>
<dbReference type="EMBL" id="MSLT01000006">
    <property type="protein sequence ID" value="OUD15781.1"/>
    <property type="molecule type" value="Genomic_DNA"/>
</dbReference>
<dbReference type="Gene3D" id="3.40.630.30">
    <property type="match status" value="1"/>
</dbReference>
<dbReference type="CDD" id="cd04237">
    <property type="entry name" value="AAK_NAGS-ABP"/>
    <property type="match status" value="1"/>
</dbReference>
<comment type="pathway">
    <text evidence="1 8">Amino-acid biosynthesis; L-arginine biosynthesis; N(2)-acetyl-L-ornithine from L-glutamate: step 1/4.</text>
</comment>
<keyword evidence="11" id="KW-1185">Reference proteome</keyword>
<keyword evidence="5 8" id="KW-0808">Transferase</keyword>
<dbReference type="SUPFAM" id="SSF55729">
    <property type="entry name" value="Acyl-CoA N-acyltransferases (Nat)"/>
    <property type="match status" value="1"/>
</dbReference>
<evidence type="ECO:0000256" key="8">
    <source>
        <dbReference type="HAMAP-Rule" id="MF_01105"/>
    </source>
</evidence>
<dbReference type="InterPro" id="IPR033719">
    <property type="entry name" value="NAGS_kin"/>
</dbReference>
<dbReference type="InterPro" id="IPR036393">
    <property type="entry name" value="AceGlu_kinase-like_sf"/>
</dbReference>
<dbReference type="SUPFAM" id="SSF53633">
    <property type="entry name" value="Carbamate kinase-like"/>
    <property type="match status" value="1"/>
</dbReference>
<feature type="domain" description="N-acetyltransferase" evidence="9">
    <location>
        <begin position="295"/>
        <end position="434"/>
    </location>
</feature>
<evidence type="ECO:0000256" key="1">
    <source>
        <dbReference type="ARBA" id="ARBA00004925"/>
    </source>
</evidence>
<keyword evidence="3 8" id="KW-0055">Arginine biosynthesis</keyword>
<comment type="subcellular location">
    <subcellularLocation>
        <location evidence="8">Cytoplasm</location>
    </subcellularLocation>
</comment>
<dbReference type="UniPathway" id="UPA00068">
    <property type="reaction ID" value="UER00106"/>
</dbReference>
<dbReference type="InterPro" id="IPR000182">
    <property type="entry name" value="GNAT_dom"/>
</dbReference>
<dbReference type="OrthoDB" id="9802238at2"/>
<name>A0A251XBG3_9GAMM</name>
<comment type="miscellaneous">
    <text evidence="8">In bacteria which possess the bifunctional enzyme ornithine acetyltransferase/N-acetylglutamate synthase (ArgJ), ArgA fulfills an anaplerotic role.</text>
</comment>
<dbReference type="PROSITE" id="PS51186">
    <property type="entry name" value="GNAT"/>
    <property type="match status" value="1"/>
</dbReference>
<dbReference type="InterPro" id="IPR016181">
    <property type="entry name" value="Acyl_CoA_acyltransferase"/>
</dbReference>
<evidence type="ECO:0000256" key="2">
    <source>
        <dbReference type="ARBA" id="ARBA00009145"/>
    </source>
</evidence>
<comment type="caution">
    <text evidence="10">The sequence shown here is derived from an EMBL/GenBank/DDBJ whole genome shotgun (WGS) entry which is preliminary data.</text>
</comment>
<dbReference type="PIRSF" id="PIRSF000423">
    <property type="entry name" value="ArgA"/>
    <property type="match status" value="1"/>
</dbReference>
<comment type="similarity">
    <text evidence="2 8">Belongs to the acetyltransferase family. ArgA subfamily.</text>
</comment>
<sequence>MSYLNDLEKTQQFVAWFREASPYIHAHRGRTFVISIAGEALETPQFPYLIHDIALLSSLGIRVVLICGIRVQIEHELERRGIESRYVDGIRITDETALSCVKAACGEVISTVESLLSMGLTNSPTIEMFINTATGNFIVARPMGIRDGIDYCYSGEVRRVNVAAMTKRLDEGCIVLIAPVGYSPTGEVFNLLAEDVAAEVAIALKAHKWVCVSETKGLYDQQNRFIQQLTLLEAQQVMNREADVSLRQQLTNAIRACQRGVQRVHLIPRQVEGSLLLELFSRDGIGTLISTDPFEHIRRAKIEDIGGLLALLEPLEESGILVRRSREKLEMEIDQFLVQERDGMIVACAALYPFVNEDMAELACLAVHEEYRGNNRGDIMLNYIEREARRLQIGRVFVLTTYTADWFRERGFQPANLDVLPMQRRALYNYKRNSKVFIKSL</sequence>
<dbReference type="GO" id="GO:0004042">
    <property type="term" value="F:L-glutamate N-acetyltransferase activity"/>
    <property type="evidence" value="ECO:0007669"/>
    <property type="project" value="UniProtKB-UniRule"/>
</dbReference>
<gene>
    <name evidence="8" type="primary">argA</name>
    <name evidence="10" type="ORF">TPSD3_03935</name>
</gene>
<dbReference type="EC" id="2.3.1.1" evidence="8"/>
<dbReference type="InterPro" id="IPR001048">
    <property type="entry name" value="Asp/Glu/Uridylate_kinase"/>
</dbReference>
<dbReference type="Gene3D" id="3.40.1160.10">
    <property type="entry name" value="Acetylglutamate kinase-like"/>
    <property type="match status" value="1"/>
</dbReference>
<dbReference type="InterPro" id="IPR010167">
    <property type="entry name" value="NH2A_AcTrfase"/>
</dbReference>
<keyword evidence="4 8" id="KW-0028">Amino-acid biosynthesis</keyword>
<evidence type="ECO:0000256" key="4">
    <source>
        <dbReference type="ARBA" id="ARBA00022605"/>
    </source>
</evidence>
<dbReference type="Pfam" id="PF00583">
    <property type="entry name" value="Acetyltransf_1"/>
    <property type="match status" value="1"/>
</dbReference>
<organism evidence="10 11">
    <name type="scientific">Thioflexithrix psekupsensis</name>
    <dbReference type="NCBI Taxonomy" id="1570016"/>
    <lineage>
        <taxon>Bacteria</taxon>
        <taxon>Pseudomonadati</taxon>
        <taxon>Pseudomonadota</taxon>
        <taxon>Gammaproteobacteria</taxon>
        <taxon>Thiotrichales</taxon>
        <taxon>Thioflexithrix</taxon>
    </lineage>
</organism>
<keyword evidence="8" id="KW-0963">Cytoplasm</keyword>
<evidence type="ECO:0000259" key="9">
    <source>
        <dbReference type="PROSITE" id="PS51186"/>
    </source>
</evidence>
<dbReference type="CDD" id="cd04301">
    <property type="entry name" value="NAT_SF"/>
    <property type="match status" value="1"/>
</dbReference>
<dbReference type="GO" id="GO:0006526">
    <property type="term" value="P:L-arginine biosynthetic process"/>
    <property type="evidence" value="ECO:0007669"/>
    <property type="project" value="UniProtKB-UniRule"/>
</dbReference>
<proteinExistence type="inferred from homology"/>
<dbReference type="NCBIfam" id="NF003641">
    <property type="entry name" value="PRK05279.1"/>
    <property type="match status" value="1"/>
</dbReference>
<evidence type="ECO:0000313" key="10">
    <source>
        <dbReference type="EMBL" id="OUD15781.1"/>
    </source>
</evidence>
<evidence type="ECO:0000256" key="7">
    <source>
        <dbReference type="ARBA" id="ARBA00048372"/>
    </source>
</evidence>
<dbReference type="Proteomes" id="UP000194798">
    <property type="component" value="Unassembled WGS sequence"/>
</dbReference>
<evidence type="ECO:0000256" key="6">
    <source>
        <dbReference type="ARBA" id="ARBA00023315"/>
    </source>
</evidence>
<evidence type="ECO:0000256" key="5">
    <source>
        <dbReference type="ARBA" id="ARBA00022679"/>
    </source>
</evidence>
<dbReference type="GO" id="GO:0005737">
    <property type="term" value="C:cytoplasm"/>
    <property type="evidence" value="ECO:0007669"/>
    <property type="project" value="UniProtKB-SubCell"/>
</dbReference>
<dbReference type="HAMAP" id="MF_01105">
    <property type="entry name" value="N_acetyl_glu_synth"/>
    <property type="match status" value="1"/>
</dbReference>
<dbReference type="PANTHER" id="PTHR30602">
    <property type="entry name" value="AMINO-ACID ACETYLTRANSFERASE"/>
    <property type="match status" value="1"/>
</dbReference>
<dbReference type="AlphaFoldDB" id="A0A251XBG3"/>
<evidence type="ECO:0000313" key="11">
    <source>
        <dbReference type="Proteomes" id="UP000194798"/>
    </source>
</evidence>
<accession>A0A251XBG3</accession>
<keyword evidence="6 8" id="KW-0012">Acyltransferase</keyword>
<dbReference type="NCBIfam" id="TIGR01890">
    <property type="entry name" value="N-Ac-Glu-synth"/>
    <property type="match status" value="1"/>
</dbReference>